<feature type="signal peptide" evidence="1">
    <location>
        <begin position="1"/>
        <end position="31"/>
    </location>
</feature>
<dbReference type="SUPFAM" id="SSF63829">
    <property type="entry name" value="Calcium-dependent phosphotriesterase"/>
    <property type="match status" value="1"/>
</dbReference>
<evidence type="ECO:0000313" key="2">
    <source>
        <dbReference type="EMBL" id="KAA3157085.1"/>
    </source>
</evidence>
<dbReference type="InterPro" id="IPR011110">
    <property type="entry name" value="Reg_prop"/>
</dbReference>
<reference evidence="2 3" key="1">
    <citation type="journal article" date="2019" name="Nat. Med.">
        <title>A library of human gut bacterial isolates paired with longitudinal multiomics data enables mechanistic microbiome research.</title>
        <authorList>
            <person name="Poyet M."/>
            <person name="Groussin M."/>
            <person name="Gibbons S.M."/>
            <person name="Avila-Pacheco J."/>
            <person name="Jiang X."/>
            <person name="Kearney S.M."/>
            <person name="Perrotta A.R."/>
            <person name="Berdy B."/>
            <person name="Zhao S."/>
            <person name="Lieberman T.D."/>
            <person name="Swanson P.K."/>
            <person name="Smith M."/>
            <person name="Roesemann S."/>
            <person name="Alexander J.E."/>
            <person name="Rich S.A."/>
            <person name="Livny J."/>
            <person name="Vlamakis H."/>
            <person name="Clish C."/>
            <person name="Bullock K."/>
            <person name="Deik A."/>
            <person name="Scott J."/>
            <person name="Pierce K.A."/>
            <person name="Xavier R.J."/>
            <person name="Alm E.J."/>
        </authorList>
    </citation>
    <scope>NUCLEOTIDE SEQUENCE [LARGE SCALE GENOMIC DNA]</scope>
    <source>
        <strain evidence="2 3">BIOML-A1</strain>
    </source>
</reference>
<evidence type="ECO:0008006" key="4">
    <source>
        <dbReference type="Google" id="ProtNLM"/>
    </source>
</evidence>
<keyword evidence="3" id="KW-1185">Reference proteome</keyword>
<dbReference type="RefSeq" id="WP_276528348.1">
    <property type="nucleotide sequence ID" value="NZ_RCXA01000115.1"/>
</dbReference>
<name>A0ABQ6RZE8_9BACT</name>
<evidence type="ECO:0000313" key="3">
    <source>
        <dbReference type="Proteomes" id="UP000324870"/>
    </source>
</evidence>
<dbReference type="InterPro" id="IPR015943">
    <property type="entry name" value="WD40/YVTN_repeat-like_dom_sf"/>
</dbReference>
<gene>
    <name evidence="2" type="ORF">F2A26_15250</name>
</gene>
<proteinExistence type="predicted"/>
<protein>
    <recommendedName>
        <fullName evidence="4">Two component regulator propeller</fullName>
    </recommendedName>
</protein>
<evidence type="ECO:0000256" key="1">
    <source>
        <dbReference type="SAM" id="SignalP"/>
    </source>
</evidence>
<dbReference type="Proteomes" id="UP000324870">
    <property type="component" value="Unassembled WGS sequence"/>
</dbReference>
<keyword evidence="1" id="KW-0732">Signal</keyword>
<comment type="caution">
    <text evidence="2">The sequence shown here is derived from an EMBL/GenBank/DDBJ whole genome shotgun (WGS) entry which is preliminary data.</text>
</comment>
<organism evidence="2 3">
    <name type="scientific">Alistipes finegoldii</name>
    <dbReference type="NCBI Taxonomy" id="214856"/>
    <lineage>
        <taxon>Bacteria</taxon>
        <taxon>Pseudomonadati</taxon>
        <taxon>Bacteroidota</taxon>
        <taxon>Bacteroidia</taxon>
        <taxon>Bacteroidales</taxon>
        <taxon>Rikenellaceae</taxon>
        <taxon>Alistipes</taxon>
    </lineage>
</organism>
<accession>A0ABQ6RZE8</accession>
<feature type="non-terminal residue" evidence="2">
    <location>
        <position position="107"/>
    </location>
</feature>
<dbReference type="Pfam" id="PF07494">
    <property type="entry name" value="Reg_prop"/>
    <property type="match status" value="1"/>
</dbReference>
<feature type="chain" id="PRO_5046260158" description="Two component regulator propeller" evidence="1">
    <location>
        <begin position="32"/>
        <end position="107"/>
    </location>
</feature>
<dbReference type="EMBL" id="VVND01000095">
    <property type="protein sequence ID" value="KAA3157085.1"/>
    <property type="molecule type" value="Genomic_DNA"/>
</dbReference>
<dbReference type="Gene3D" id="2.130.10.10">
    <property type="entry name" value="YVTN repeat-like/Quinoprotein amine dehydrogenase"/>
    <property type="match status" value="1"/>
</dbReference>
<sequence length="107" mass="12147">MRFIPSILRSFPFNVMLYFVGFLSPPLPAAAASYDRIQTLSMDEGLPHSDVNAITQDRDGYLWFATFSGLSKYDGYRLQTFRTDNSDLTSDRILCLFVARDSSLYIG</sequence>